<gene>
    <name evidence="2" type="ORF">AKAME5_001938800</name>
</gene>
<feature type="transmembrane region" description="Helical" evidence="1">
    <location>
        <begin position="38"/>
        <end position="61"/>
    </location>
</feature>
<feature type="transmembrane region" description="Helical" evidence="1">
    <location>
        <begin position="222"/>
        <end position="248"/>
    </location>
</feature>
<sequence length="294" mass="32458">MSVNSSSSSTISPPHPFPSNSSLITFLSSCSDSRVGNFIFIAFTITNTIILLPLSIFVLYLGHRQCCSASTSHCDFITYHMVVMEMVCLLGSICYCIGIYTDISRMMMVGSHVFFITSCGQMFYHTLTCAERYLAVVHPITFLHLTKGSGIKISNSMVWGFWLLGCAEMGLVALDTTLVIGIVYVVHLGVVSFCSFSVLKVLKHPRPGEVGGDRDQSKQRAFYTITAILGTLLLRFGGNLLCVTVYALPQMSHSDRCVALDTGYWFSLPSNLVLPLLFLHKKGELPFCKKNNKT</sequence>
<protein>
    <submittedName>
        <fullName evidence="2">Uncharacterized protein</fullName>
    </submittedName>
</protein>
<organism evidence="2 3">
    <name type="scientific">Lates japonicus</name>
    <name type="common">Japanese lates</name>
    <dbReference type="NCBI Taxonomy" id="270547"/>
    <lineage>
        <taxon>Eukaryota</taxon>
        <taxon>Metazoa</taxon>
        <taxon>Chordata</taxon>
        <taxon>Craniata</taxon>
        <taxon>Vertebrata</taxon>
        <taxon>Euteleostomi</taxon>
        <taxon>Actinopterygii</taxon>
        <taxon>Neopterygii</taxon>
        <taxon>Teleostei</taxon>
        <taxon>Neoteleostei</taxon>
        <taxon>Acanthomorphata</taxon>
        <taxon>Carangaria</taxon>
        <taxon>Carangaria incertae sedis</taxon>
        <taxon>Centropomidae</taxon>
        <taxon>Lates</taxon>
    </lineage>
</organism>
<comment type="caution">
    <text evidence="2">The sequence shown here is derived from an EMBL/GenBank/DDBJ whole genome shotgun (WGS) entry which is preliminary data.</text>
</comment>
<keyword evidence="1" id="KW-0812">Transmembrane</keyword>
<feature type="transmembrane region" description="Helical" evidence="1">
    <location>
        <begin position="82"/>
        <end position="100"/>
    </location>
</feature>
<feature type="transmembrane region" description="Helical" evidence="1">
    <location>
        <begin position="157"/>
        <end position="174"/>
    </location>
</feature>
<keyword evidence="1" id="KW-1133">Transmembrane helix</keyword>
<name>A0AAD3RHC1_LATJO</name>
<keyword evidence="1" id="KW-0472">Membrane</keyword>
<evidence type="ECO:0000313" key="3">
    <source>
        <dbReference type="Proteomes" id="UP001279410"/>
    </source>
</evidence>
<accession>A0AAD3RHC1</accession>
<dbReference type="AlphaFoldDB" id="A0AAD3RHC1"/>
<keyword evidence="3" id="KW-1185">Reference proteome</keyword>
<dbReference type="Proteomes" id="UP001279410">
    <property type="component" value="Unassembled WGS sequence"/>
</dbReference>
<feature type="transmembrane region" description="Helical" evidence="1">
    <location>
        <begin position="263"/>
        <end position="280"/>
    </location>
</feature>
<evidence type="ECO:0000313" key="2">
    <source>
        <dbReference type="EMBL" id="GLD68070.1"/>
    </source>
</evidence>
<reference evidence="2" key="1">
    <citation type="submission" date="2022-08" db="EMBL/GenBank/DDBJ databases">
        <title>Genome sequencing of akame (Lates japonicus).</title>
        <authorList>
            <person name="Hashiguchi Y."/>
            <person name="Takahashi H."/>
        </authorList>
    </citation>
    <scope>NUCLEOTIDE SEQUENCE</scope>
    <source>
        <strain evidence="2">Kochi</strain>
    </source>
</reference>
<evidence type="ECO:0000256" key="1">
    <source>
        <dbReference type="SAM" id="Phobius"/>
    </source>
</evidence>
<dbReference type="EMBL" id="BRZM01000125">
    <property type="protein sequence ID" value="GLD68070.1"/>
    <property type="molecule type" value="Genomic_DNA"/>
</dbReference>
<proteinExistence type="predicted"/>
<feature type="transmembrane region" description="Helical" evidence="1">
    <location>
        <begin position="180"/>
        <end position="202"/>
    </location>
</feature>